<gene>
    <name evidence="2" type="ORF">E2C01_067743</name>
</gene>
<feature type="region of interest" description="Disordered" evidence="1">
    <location>
        <begin position="1"/>
        <end position="22"/>
    </location>
</feature>
<accession>A0A5B7HUF9</accession>
<keyword evidence="3" id="KW-1185">Reference proteome</keyword>
<name>A0A5B7HUF9_PORTR</name>
<protein>
    <submittedName>
        <fullName evidence="2">Uncharacterized protein</fullName>
    </submittedName>
</protein>
<evidence type="ECO:0000313" key="3">
    <source>
        <dbReference type="Proteomes" id="UP000324222"/>
    </source>
</evidence>
<proteinExistence type="predicted"/>
<reference evidence="2 3" key="1">
    <citation type="submission" date="2019-05" db="EMBL/GenBank/DDBJ databases">
        <title>Another draft genome of Portunus trituberculatus and its Hox gene families provides insights of decapod evolution.</title>
        <authorList>
            <person name="Jeong J.-H."/>
            <person name="Song I."/>
            <person name="Kim S."/>
            <person name="Choi T."/>
            <person name="Kim D."/>
            <person name="Ryu S."/>
            <person name="Kim W."/>
        </authorList>
    </citation>
    <scope>NUCLEOTIDE SEQUENCE [LARGE SCALE GENOMIC DNA]</scope>
    <source>
        <tissue evidence="2">Muscle</tissue>
    </source>
</reference>
<comment type="caution">
    <text evidence="2">The sequence shown here is derived from an EMBL/GenBank/DDBJ whole genome shotgun (WGS) entry which is preliminary data.</text>
</comment>
<dbReference type="EMBL" id="VSRR010036747">
    <property type="protein sequence ID" value="MPC73415.1"/>
    <property type="molecule type" value="Genomic_DNA"/>
</dbReference>
<evidence type="ECO:0000313" key="2">
    <source>
        <dbReference type="EMBL" id="MPC73415.1"/>
    </source>
</evidence>
<organism evidence="2 3">
    <name type="scientific">Portunus trituberculatus</name>
    <name type="common">Swimming crab</name>
    <name type="synonym">Neptunus trituberculatus</name>
    <dbReference type="NCBI Taxonomy" id="210409"/>
    <lineage>
        <taxon>Eukaryota</taxon>
        <taxon>Metazoa</taxon>
        <taxon>Ecdysozoa</taxon>
        <taxon>Arthropoda</taxon>
        <taxon>Crustacea</taxon>
        <taxon>Multicrustacea</taxon>
        <taxon>Malacostraca</taxon>
        <taxon>Eumalacostraca</taxon>
        <taxon>Eucarida</taxon>
        <taxon>Decapoda</taxon>
        <taxon>Pleocyemata</taxon>
        <taxon>Brachyura</taxon>
        <taxon>Eubrachyura</taxon>
        <taxon>Portunoidea</taxon>
        <taxon>Portunidae</taxon>
        <taxon>Portuninae</taxon>
        <taxon>Portunus</taxon>
    </lineage>
</organism>
<dbReference type="AlphaFoldDB" id="A0A5B7HUF9"/>
<sequence length="103" mass="11613">MTTIEFSRPFPARPTQQSPRDHPAVLNLSRSERAWKSELPCFLGVMLCKQSLLPFPSFLNHLHLFSSYSSSYSSSLPSSSSPSILPHPSLESFLFTAFFLEFS</sequence>
<evidence type="ECO:0000256" key="1">
    <source>
        <dbReference type="SAM" id="MobiDB-lite"/>
    </source>
</evidence>
<dbReference type="Proteomes" id="UP000324222">
    <property type="component" value="Unassembled WGS sequence"/>
</dbReference>